<feature type="transmembrane region" description="Helical" evidence="1">
    <location>
        <begin position="20"/>
        <end position="38"/>
    </location>
</feature>
<name>A0A150NGV8_STRMT</name>
<protein>
    <recommendedName>
        <fullName evidence="4">DUF308 domain-containing protein</fullName>
    </recommendedName>
</protein>
<feature type="transmembrane region" description="Helical" evidence="1">
    <location>
        <begin position="44"/>
        <end position="63"/>
    </location>
</feature>
<feature type="transmembrane region" description="Helical" evidence="1">
    <location>
        <begin position="135"/>
        <end position="152"/>
    </location>
</feature>
<keyword evidence="1" id="KW-1133">Transmembrane helix</keyword>
<dbReference type="AlphaFoldDB" id="A0A150NGV8"/>
<feature type="transmembrane region" description="Helical" evidence="1">
    <location>
        <begin position="197"/>
        <end position="215"/>
    </location>
</feature>
<evidence type="ECO:0008006" key="4">
    <source>
        <dbReference type="Google" id="ProtNLM"/>
    </source>
</evidence>
<gene>
    <name evidence="2" type="ORF">SMI10712_00433</name>
</gene>
<reference evidence="2 3" key="1">
    <citation type="submission" date="2016-01" db="EMBL/GenBank/DDBJ databases">
        <title>Highly variable Streptococcus oralis are common among viridans streptococci isolated from primates.</title>
        <authorList>
            <person name="Denapaite D."/>
            <person name="Rieger M."/>
            <person name="Koendgen S."/>
            <person name="Brueckner R."/>
            <person name="Ochigava I."/>
            <person name="Kappeler P."/>
            <person name="Maetz-Rensing K."/>
            <person name="Leendertz F."/>
            <person name="Hakenbeck R."/>
        </authorList>
    </citation>
    <scope>NUCLEOTIDE SEQUENCE [LARGE SCALE GENOMIC DNA]</scope>
    <source>
        <strain evidence="2 3">10712</strain>
    </source>
</reference>
<keyword evidence="1" id="KW-0472">Membrane</keyword>
<feature type="transmembrane region" description="Helical" evidence="1">
    <location>
        <begin position="75"/>
        <end position="93"/>
    </location>
</feature>
<sequence length="435" mass="48700">MLKGFYMAKILSLGLTGKKLLAQGFLFVLLGLILMVTGTWLPVTVIRLVLFLAWIATVVDLLLRVFKKSQSTDTLGVALVKLLVLGYLLGSNLATDIPIYVLALVIGVYQIFHASINLVTYVLYRKNKIRPRFRLLLDGLVLVFLGGTSLLSSTGNSVFQLFVLGAYFFLYGVSNIRDGFLFEEEIGKNHLKRRVRMSLPIVLAALIPASTLAKINKFMQENADEREDIHLGMVKSGKTAELEIFVHTAETSLFSAIGHVDICYQGRVISYGNYDPSSETLFGMVGDGVLYFCDRDKYIDLCKRESQKTLFGYGIDLTPEMEKAVQKKLAELKQLTIPWEPSADKIMTGDGKEDYTYAYKIRHETDGELYKFIKSKFKSYFVLSTNCVLLADTIVGQAGTDILSPKGFIAPGTYQAYLNREFEKPNSIVVSKHVY</sequence>
<dbReference type="EMBL" id="LROT01000031">
    <property type="protein sequence ID" value="KYF32681.1"/>
    <property type="molecule type" value="Genomic_DNA"/>
</dbReference>
<keyword evidence="1" id="KW-0812">Transmembrane</keyword>
<evidence type="ECO:0000256" key="1">
    <source>
        <dbReference type="SAM" id="Phobius"/>
    </source>
</evidence>
<organism evidence="2 3">
    <name type="scientific">Streptococcus mitis</name>
    <dbReference type="NCBI Taxonomy" id="28037"/>
    <lineage>
        <taxon>Bacteria</taxon>
        <taxon>Bacillati</taxon>
        <taxon>Bacillota</taxon>
        <taxon>Bacilli</taxon>
        <taxon>Lactobacillales</taxon>
        <taxon>Streptococcaceae</taxon>
        <taxon>Streptococcus</taxon>
        <taxon>Streptococcus mitis group</taxon>
    </lineage>
</organism>
<dbReference type="PATRIC" id="fig|28037.237.peg.1759"/>
<feature type="transmembrane region" description="Helical" evidence="1">
    <location>
        <begin position="99"/>
        <end position="123"/>
    </location>
</feature>
<evidence type="ECO:0000313" key="2">
    <source>
        <dbReference type="EMBL" id="KYF32681.1"/>
    </source>
</evidence>
<feature type="transmembrane region" description="Helical" evidence="1">
    <location>
        <begin position="158"/>
        <end position="176"/>
    </location>
</feature>
<dbReference type="Proteomes" id="UP000075618">
    <property type="component" value="Unassembled WGS sequence"/>
</dbReference>
<comment type="caution">
    <text evidence="2">The sequence shown here is derived from an EMBL/GenBank/DDBJ whole genome shotgun (WGS) entry which is preliminary data.</text>
</comment>
<evidence type="ECO:0000313" key="3">
    <source>
        <dbReference type="Proteomes" id="UP000075618"/>
    </source>
</evidence>
<accession>A0A150NGV8</accession>
<proteinExistence type="predicted"/>